<dbReference type="RefSeq" id="XP_003338000.2">
    <property type="nucleotide sequence ID" value="XM_003337952.2"/>
</dbReference>
<dbReference type="GeneID" id="10545374"/>
<evidence type="ECO:0000313" key="3">
    <source>
        <dbReference type="EMBL" id="EFP93581.2"/>
    </source>
</evidence>
<dbReference type="OrthoDB" id="2504327at2759"/>
<reference evidence="4" key="2">
    <citation type="journal article" date="2011" name="Proc. Natl. Acad. Sci. U.S.A.">
        <title>Obligate biotrophy features unraveled by the genomic analysis of rust fungi.</title>
        <authorList>
            <person name="Duplessis S."/>
            <person name="Cuomo C.A."/>
            <person name="Lin Y.-C."/>
            <person name="Aerts A."/>
            <person name="Tisserant E."/>
            <person name="Veneault-Fourrey C."/>
            <person name="Joly D.L."/>
            <person name="Hacquard S."/>
            <person name="Amselem J."/>
            <person name="Cantarel B.L."/>
            <person name="Chiu R."/>
            <person name="Coutinho P.M."/>
            <person name="Feau N."/>
            <person name="Field M."/>
            <person name="Frey P."/>
            <person name="Gelhaye E."/>
            <person name="Goldberg J."/>
            <person name="Grabherr M.G."/>
            <person name="Kodira C.D."/>
            <person name="Kohler A."/>
            <person name="Kuees U."/>
            <person name="Lindquist E.A."/>
            <person name="Lucas S.M."/>
            <person name="Mago R."/>
            <person name="Mauceli E."/>
            <person name="Morin E."/>
            <person name="Murat C."/>
            <person name="Pangilinan J.L."/>
            <person name="Park R."/>
            <person name="Pearson M."/>
            <person name="Quesneville H."/>
            <person name="Rouhier N."/>
            <person name="Sakthikumar S."/>
            <person name="Salamov A.A."/>
            <person name="Schmutz J."/>
            <person name="Selles B."/>
            <person name="Shapiro H."/>
            <person name="Tanguay P."/>
            <person name="Tuskan G.A."/>
            <person name="Henrissat B."/>
            <person name="Van de Peer Y."/>
            <person name="Rouze P."/>
            <person name="Ellis J.G."/>
            <person name="Dodds P.N."/>
            <person name="Schein J.E."/>
            <person name="Zhong S."/>
            <person name="Hamelin R.C."/>
            <person name="Grigoriev I.V."/>
            <person name="Szabo L.J."/>
            <person name="Martin F."/>
        </authorList>
    </citation>
    <scope>NUCLEOTIDE SEQUENCE [LARGE SCALE GENOMIC DNA]</scope>
    <source>
        <strain evidence="4">CRL 75-36-700-3 / race SCCL</strain>
    </source>
</reference>
<dbReference type="EMBL" id="DS178399">
    <property type="protein sequence ID" value="EFP93581.2"/>
    <property type="molecule type" value="Genomic_DNA"/>
</dbReference>
<dbReference type="STRING" id="418459.E3KGJ9"/>
<evidence type="ECO:0000313" key="1">
    <source>
        <dbReference type="EMBL" id="EFP83424.2"/>
    </source>
</evidence>
<protein>
    <submittedName>
        <fullName evidence="1">Uncharacterized protein</fullName>
    </submittedName>
</protein>
<dbReference type="Proteomes" id="UP000008783">
    <property type="component" value="Unassembled WGS sequence"/>
</dbReference>
<dbReference type="VEuPathDB" id="FungiDB:PGTG_10572"/>
<dbReference type="KEGG" id="pgr:PGTG_08610"/>
<dbReference type="AlphaFoldDB" id="E3KGJ9"/>
<dbReference type="GeneID" id="10534788"/>
<dbReference type="PANTHER" id="PTHR31912">
    <property type="entry name" value="IP13529P"/>
    <property type="match status" value="1"/>
</dbReference>
<organism evidence="1 4">
    <name type="scientific">Puccinia graminis f. sp. tritici (strain CRL 75-36-700-3 / race SCCL)</name>
    <name type="common">Black stem rust fungus</name>
    <dbReference type="NCBI Taxonomy" id="418459"/>
    <lineage>
        <taxon>Eukaryota</taxon>
        <taxon>Fungi</taxon>
        <taxon>Dikarya</taxon>
        <taxon>Basidiomycota</taxon>
        <taxon>Pucciniomycotina</taxon>
        <taxon>Pucciniomycetes</taxon>
        <taxon>Pucciniales</taxon>
        <taxon>Pucciniaceae</taxon>
        <taxon>Puccinia</taxon>
    </lineage>
</organism>
<reference evidence="1" key="3">
    <citation type="submission" date="2012-02" db="EMBL/GenBank/DDBJ databases">
        <title>The Genome Sequence of Puccinia graminis f. sp. tritici Strain CRL 75-36-700-3.</title>
        <authorList>
            <consortium name="The Broad Institute Genome Sequencing Platform"/>
            <person name="Birren B."/>
            <person name="Lander E."/>
            <person name="Galagan J."/>
            <person name="Nusbaum C."/>
            <person name="Devon K."/>
            <person name="Cuomo C."/>
            <person name="Jaffe D."/>
            <person name="Butler J."/>
            <person name="Alvarez P."/>
            <person name="Gnerre S."/>
            <person name="Grabherr M."/>
            <person name="Mauceli E."/>
            <person name="Brockman W."/>
            <person name="Young S."/>
            <person name="LaButti K."/>
            <person name="Sykes S."/>
            <person name="DeCaprio D."/>
            <person name="Crawford M."/>
            <person name="Koehrsen M."/>
            <person name="Engels R."/>
            <person name="Montgomery P."/>
            <person name="Pearson M."/>
            <person name="Howarth C."/>
            <person name="Larson L."/>
            <person name="White J."/>
            <person name="Zeng Q."/>
            <person name="Kodira C."/>
            <person name="Yandava C."/>
            <person name="Alvarado L."/>
            <person name="O'Leary S."/>
            <person name="Szabo L."/>
            <person name="Dean R."/>
            <person name="Schein J."/>
        </authorList>
    </citation>
    <scope>NUCLEOTIDE SEQUENCE</scope>
    <source>
        <strain evidence="1">CRL 75-36-700-3</strain>
    </source>
</reference>
<evidence type="ECO:0000313" key="2">
    <source>
        <dbReference type="EMBL" id="EFP84194.2"/>
    </source>
</evidence>
<accession>E3KGJ9</accession>
<name>E3KGJ9_PUCGT</name>
<dbReference type="KEGG" id="pgr:PGTG_10572"/>
<dbReference type="RefSeq" id="XP_003328613.2">
    <property type="nucleotide sequence ID" value="XM_003328565.2"/>
</dbReference>
<dbReference type="GeneID" id="10532101"/>
<dbReference type="VEuPathDB" id="FungiDB:PGTG_08610"/>
<dbReference type="VEuPathDB" id="FungiDB:PGTG_19634"/>
<sequence length="837" mass="96181">MMKKWALVLQQGHLPRILTGLIWTPHGTLSPIKSFMSRKLYDKIRSILILGHLDLPHWDTIRRTRTGISKMLNAELKQNLSVLNNKTFMISLTNIIGNELANPYVVPDLEFIPHDPKGKNIYALHQSVKWREDLSPETRVQMVEYSGKHWYIYEPVMLRWQTQPIVVPIFFYKFNNEVYSKCIQPKFETLRTEDAQPALGRGAPTIRYEVPNPWRTRAGGKVIRHVPITLYSDDTSGNKSKRWNKHVSYCFTLSGLPPEMSNQEYNVHFISTSNRAGPLELAEPIVEELNELATKGSVAYDISLDQEVLFMSVPLCFLADSPMAAEITNTPNPGSSNNPCRMCHLKCPQGGERSSMSYIREFFGCPNLPGKRIWSETVANTQDLWVTSQSSTQKEYERKQQLYGLKDRINSQIIELKHSTLDERQRIIQMQQDTPLRIFNPCCFLKGFDGCLDTPVEILHVILLGVVKYLWKDFMSRMNEDQLNELEARWGAFSTEGLSVPPIQPRYMIAHYKSLVGKEYRLILQSAPFVLFPLMTMEEIDLWTALCHIGSMAFQTHIENMDEYIWKLTHWIKVFLFNVAQMNARWVNKPKFHHLIHLAESIRRYGPAALFATEKFESYNGVVRNSSIHSNRQSPGRDIATSFNNYHIMRWLSSGTKLYNHETKTYFTASPEITNIFKHNLNIQQSMGYNTRSLPNGHQRPTIHGPRGKPTPYEDIPTILKSNFPSYPIQKISALKVNQKNVIRPGTFVLEESPSNQHGTIGYVENIWEVARNQFHVQLNRCQKTGVLPLNGTTILVKTFTYGYVPAQAEEPCLQQEDKRATPSVIISNTETLTVSC</sequence>
<keyword evidence="4" id="KW-1185">Reference proteome</keyword>
<dbReference type="RefSeq" id="XP_003327843.2">
    <property type="nucleotide sequence ID" value="XM_003327795.2"/>
</dbReference>
<dbReference type="EMBL" id="DS178286">
    <property type="protein sequence ID" value="EFP83424.2"/>
    <property type="molecule type" value="Genomic_DNA"/>
</dbReference>
<dbReference type="InParanoid" id="E3KGJ9"/>
<reference key="1">
    <citation type="submission" date="2007-01" db="EMBL/GenBank/DDBJ databases">
        <title>The Genome Sequence of Puccinia graminis f. sp. tritici Strain CRL 75-36-700-3.</title>
        <authorList>
            <consortium name="The Broad Institute Genome Sequencing Platform"/>
            <person name="Birren B."/>
            <person name="Lander E."/>
            <person name="Galagan J."/>
            <person name="Nusbaum C."/>
            <person name="Devon K."/>
            <person name="Cuomo C."/>
            <person name="Jaffe D."/>
            <person name="Butler J."/>
            <person name="Alvarez P."/>
            <person name="Gnerre S."/>
            <person name="Grabherr M."/>
            <person name="Mauceli E."/>
            <person name="Brockman W."/>
            <person name="Young S."/>
            <person name="LaButti K."/>
            <person name="Sykes S."/>
            <person name="DeCaprio D."/>
            <person name="Crawford M."/>
            <person name="Koehrsen M."/>
            <person name="Engels R."/>
            <person name="Montgomery P."/>
            <person name="Pearson M."/>
            <person name="Howarth C."/>
            <person name="Larson L."/>
            <person name="White J."/>
            <person name="Zeng Q."/>
            <person name="Kodira C."/>
            <person name="Yandava C."/>
            <person name="Alvarado L."/>
            <person name="O'Leary S."/>
            <person name="Szabo L."/>
            <person name="Dean R."/>
            <person name="Schein J."/>
        </authorList>
    </citation>
    <scope>NUCLEOTIDE SEQUENCE</scope>
    <source>
        <strain evidence="3">CRL 75-36-700-3</strain>
    </source>
</reference>
<evidence type="ECO:0000313" key="4">
    <source>
        <dbReference type="Proteomes" id="UP000008783"/>
    </source>
</evidence>
<gene>
    <name evidence="1" type="ORF">PGTG_08610</name>
    <name evidence="2" type="ORF">PGTG_10572</name>
    <name evidence="3" type="ORF">PGTG_19634</name>
</gene>
<dbReference type="EMBL" id="DS178289">
    <property type="protein sequence ID" value="EFP84194.2"/>
    <property type="molecule type" value="Genomic_DNA"/>
</dbReference>
<proteinExistence type="predicted"/>
<dbReference type="PANTHER" id="PTHR31912:SF34">
    <property type="entry name" value="NOTOCHORD-RELATED PROTEIN"/>
    <property type="match status" value="1"/>
</dbReference>
<dbReference type="KEGG" id="pgr:PGTG_19634"/>
<dbReference type="HOGENOM" id="CLU_004591_1_2_1"/>